<evidence type="ECO:0000313" key="1">
    <source>
        <dbReference type="EMBL" id="KAI3402302.2"/>
    </source>
</evidence>
<proteinExistence type="predicted"/>
<reference evidence="1" key="1">
    <citation type="journal article" date="2022" name="DNA Res.">
        <title>Genome analysis of five recently described species of the CUG-Ser clade uncovers Candida theae as a new hybrid lineage with pathogenic potential in the Candida parapsilosis species complex.</title>
        <authorList>
            <person name="Mixao V."/>
            <person name="Del Olmo V."/>
            <person name="Hegedusova E."/>
            <person name="Saus E."/>
            <person name="Pryszcz L."/>
            <person name="Cillingova A."/>
            <person name="Nosek J."/>
            <person name="Gabaldon T."/>
        </authorList>
    </citation>
    <scope>NUCLEOTIDE SEQUENCE</scope>
    <source>
        <strain evidence="1">CBS 10844</strain>
    </source>
</reference>
<keyword evidence="2" id="KW-1185">Reference proteome</keyword>
<dbReference type="Proteomes" id="UP001202479">
    <property type="component" value="Unassembled WGS sequence"/>
</dbReference>
<gene>
    <name evidence="1" type="ORF">KGF56_004872</name>
</gene>
<dbReference type="AlphaFoldDB" id="A0AAI9WW27"/>
<dbReference type="GeneID" id="73382485"/>
<dbReference type="GO" id="GO:0005743">
    <property type="term" value="C:mitochondrial inner membrane"/>
    <property type="evidence" value="ECO:0007669"/>
    <property type="project" value="TreeGrafter"/>
</dbReference>
<dbReference type="EMBL" id="JAHUZD010000150">
    <property type="protein sequence ID" value="KAI3402302.2"/>
    <property type="molecule type" value="Genomic_DNA"/>
</dbReference>
<evidence type="ECO:0000313" key="2">
    <source>
        <dbReference type="Proteomes" id="UP001202479"/>
    </source>
</evidence>
<dbReference type="Pfam" id="PF05176">
    <property type="entry name" value="ATP-synt_10"/>
    <property type="match status" value="1"/>
</dbReference>
<comment type="caution">
    <text evidence="1">The sequence shown here is derived from an EMBL/GenBank/DDBJ whole genome shotgun (WGS) entry which is preliminary data.</text>
</comment>
<sequence length="289" mass="33439">MSLVNRRLFSIVQPCLQHTSHPRFVDTIKETSKPAQERSYEITRPIGLESPVLLNHKLSDTYSLSNVGNELFGAQAKERRQKYLDYDLKHSPIFDAKSFRNTNGKIFTPPISWFKSEKSLYFPDFVAKTLIGDKESLYGLLRAKYSIVRLFSSVTGDECTKTYFKVDNNDFYTSSYAQFTQEFPKFQIIDINMPTSWIKGFILSLSLSNLKKTIPPERWNQYFILPNHLLPPDIREKLHCDNQCSGYIYIVDSVGKIRWATSGYATTDDLKLMWKVVRGLSRESTNQVL</sequence>
<dbReference type="InterPro" id="IPR007849">
    <property type="entry name" value="ATP10"/>
</dbReference>
<name>A0AAI9WW27_9ASCO</name>
<protein>
    <submittedName>
        <fullName evidence="1">ATP10</fullName>
    </submittedName>
</protein>
<dbReference type="RefSeq" id="XP_049178051.1">
    <property type="nucleotide sequence ID" value="XM_049326355.1"/>
</dbReference>
<accession>A0AAI9WW27</accession>
<dbReference type="GO" id="GO:0033615">
    <property type="term" value="P:mitochondrial proton-transporting ATP synthase complex assembly"/>
    <property type="evidence" value="ECO:0007669"/>
    <property type="project" value="TreeGrafter"/>
</dbReference>
<dbReference type="PANTHER" id="PTHR28106">
    <property type="entry name" value="MITOCHONDRIAL ATPASE COMPLEX SUBUNIT ATP10"/>
    <property type="match status" value="1"/>
</dbReference>
<organism evidence="1 2">
    <name type="scientific">Candida oxycetoniae</name>
    <dbReference type="NCBI Taxonomy" id="497107"/>
    <lineage>
        <taxon>Eukaryota</taxon>
        <taxon>Fungi</taxon>
        <taxon>Dikarya</taxon>
        <taxon>Ascomycota</taxon>
        <taxon>Saccharomycotina</taxon>
        <taxon>Pichiomycetes</taxon>
        <taxon>Debaryomycetaceae</taxon>
        <taxon>Candida/Lodderomyces clade</taxon>
        <taxon>Candida</taxon>
    </lineage>
</organism>
<dbReference type="PANTHER" id="PTHR28106:SF1">
    <property type="entry name" value="MITOCHONDRIAL ATPASE COMPLEX SUBUNIT ATP10"/>
    <property type="match status" value="1"/>
</dbReference>